<dbReference type="Pfam" id="PF07589">
    <property type="entry name" value="PEP-CTERM"/>
    <property type="match status" value="1"/>
</dbReference>
<dbReference type="NCBIfam" id="TIGR02595">
    <property type="entry name" value="PEP_CTERM"/>
    <property type="match status" value="1"/>
</dbReference>
<gene>
    <name evidence="3" type="ORF">ElP_40120</name>
</gene>
<dbReference type="OrthoDB" id="9151625at2"/>
<name>A0A518H5J2_9BACT</name>
<feature type="domain" description="Ice-binding protein C-terminal" evidence="2">
    <location>
        <begin position="250"/>
        <end position="275"/>
    </location>
</feature>
<keyword evidence="1" id="KW-0732">Signal</keyword>
<keyword evidence="4" id="KW-1185">Reference proteome</keyword>
<dbReference type="Proteomes" id="UP000317835">
    <property type="component" value="Chromosome"/>
</dbReference>
<organism evidence="3 4">
    <name type="scientific">Tautonia plasticadhaerens</name>
    <dbReference type="NCBI Taxonomy" id="2527974"/>
    <lineage>
        <taxon>Bacteria</taxon>
        <taxon>Pseudomonadati</taxon>
        <taxon>Planctomycetota</taxon>
        <taxon>Planctomycetia</taxon>
        <taxon>Isosphaerales</taxon>
        <taxon>Isosphaeraceae</taxon>
        <taxon>Tautonia</taxon>
    </lineage>
</organism>
<sequence precursor="true">MRNFVQMTAIAALAAALASASPAVAGPFDPQAGLPGSLAISRDDSRIVGWGASVAELVRGPQDLADPGGPLASFGSAADAIGAADGRIVSLGDGGSITLGFDAPIVDGAGADFAVFENGFGLGGGLAFLELAFVEVSSNGVDFFRFDAASLTQTSTQVGGFGALDATELHNLAGKHVGGFGTPFDLAELAGRSPLLDVDAVRYVRLVDVVGSIDPGIGSLDSLGNLVNDPYPTPFASGGFDLDAVGVLHAIPEPSSLAMAAAGLSAAGVAVARRRRSPRAG</sequence>
<dbReference type="KEGG" id="tpla:ElP_40120"/>
<proteinExistence type="predicted"/>
<dbReference type="InterPro" id="IPR013424">
    <property type="entry name" value="Ice-binding_C"/>
</dbReference>
<dbReference type="AlphaFoldDB" id="A0A518H5J2"/>
<accession>A0A518H5J2</accession>
<evidence type="ECO:0000259" key="2">
    <source>
        <dbReference type="Pfam" id="PF07589"/>
    </source>
</evidence>
<evidence type="ECO:0000256" key="1">
    <source>
        <dbReference type="SAM" id="SignalP"/>
    </source>
</evidence>
<dbReference type="RefSeq" id="WP_145272138.1">
    <property type="nucleotide sequence ID" value="NZ_CP036426.1"/>
</dbReference>
<evidence type="ECO:0000313" key="3">
    <source>
        <dbReference type="EMBL" id="QDV36100.1"/>
    </source>
</evidence>
<protein>
    <recommendedName>
        <fullName evidence="2">Ice-binding protein C-terminal domain-containing protein</fullName>
    </recommendedName>
</protein>
<reference evidence="3 4" key="1">
    <citation type="submission" date="2019-02" db="EMBL/GenBank/DDBJ databases">
        <title>Deep-cultivation of Planctomycetes and their phenomic and genomic characterization uncovers novel biology.</title>
        <authorList>
            <person name="Wiegand S."/>
            <person name="Jogler M."/>
            <person name="Boedeker C."/>
            <person name="Pinto D."/>
            <person name="Vollmers J."/>
            <person name="Rivas-Marin E."/>
            <person name="Kohn T."/>
            <person name="Peeters S.H."/>
            <person name="Heuer A."/>
            <person name="Rast P."/>
            <person name="Oberbeckmann S."/>
            <person name="Bunk B."/>
            <person name="Jeske O."/>
            <person name="Meyerdierks A."/>
            <person name="Storesund J.E."/>
            <person name="Kallscheuer N."/>
            <person name="Luecker S."/>
            <person name="Lage O.M."/>
            <person name="Pohl T."/>
            <person name="Merkel B.J."/>
            <person name="Hornburger P."/>
            <person name="Mueller R.-W."/>
            <person name="Bruemmer F."/>
            <person name="Labrenz M."/>
            <person name="Spormann A.M."/>
            <person name="Op den Camp H."/>
            <person name="Overmann J."/>
            <person name="Amann R."/>
            <person name="Jetten M.S.M."/>
            <person name="Mascher T."/>
            <person name="Medema M.H."/>
            <person name="Devos D.P."/>
            <person name="Kaster A.-K."/>
            <person name="Ovreas L."/>
            <person name="Rohde M."/>
            <person name="Galperin M.Y."/>
            <person name="Jogler C."/>
        </authorList>
    </citation>
    <scope>NUCLEOTIDE SEQUENCE [LARGE SCALE GENOMIC DNA]</scope>
    <source>
        <strain evidence="3 4">ElP</strain>
    </source>
</reference>
<feature type="chain" id="PRO_5021852934" description="Ice-binding protein C-terminal domain-containing protein" evidence="1">
    <location>
        <begin position="26"/>
        <end position="281"/>
    </location>
</feature>
<feature type="signal peptide" evidence="1">
    <location>
        <begin position="1"/>
        <end position="25"/>
    </location>
</feature>
<dbReference type="EMBL" id="CP036426">
    <property type="protein sequence ID" value="QDV36100.1"/>
    <property type="molecule type" value="Genomic_DNA"/>
</dbReference>
<evidence type="ECO:0000313" key="4">
    <source>
        <dbReference type="Proteomes" id="UP000317835"/>
    </source>
</evidence>